<feature type="region of interest" description="Disordered" evidence="2">
    <location>
        <begin position="60"/>
        <end position="79"/>
    </location>
</feature>
<dbReference type="InterPro" id="IPR007608">
    <property type="entry name" value="Senescence_reg_S40"/>
</dbReference>
<evidence type="ECO:0000256" key="2">
    <source>
        <dbReference type="SAM" id="MobiDB-lite"/>
    </source>
</evidence>
<protein>
    <submittedName>
        <fullName evidence="3">Uncharacterized protein</fullName>
    </submittedName>
</protein>
<accession>A0A445H7C9</accession>
<dbReference type="GO" id="GO:0010150">
    <property type="term" value="P:leaf senescence"/>
    <property type="evidence" value="ECO:0007669"/>
    <property type="project" value="UniProtKB-ARBA"/>
</dbReference>
<keyword evidence="4" id="KW-1185">Reference proteome</keyword>
<evidence type="ECO:0000256" key="1">
    <source>
        <dbReference type="ARBA" id="ARBA00034773"/>
    </source>
</evidence>
<comment type="caution">
    <text evidence="3">The sequence shown here is derived from an EMBL/GenBank/DDBJ whole genome shotgun (WGS) entry which is preliminary data.</text>
</comment>
<dbReference type="PANTHER" id="PTHR33083:SF82">
    <property type="entry name" value="SENESCENCE REGULATOR"/>
    <property type="match status" value="1"/>
</dbReference>
<comment type="similarity">
    <text evidence="1">Belongs to the senescence regulator S40 family.</text>
</comment>
<dbReference type="PANTHER" id="PTHR33083">
    <property type="entry name" value="EXPRESSED PROTEIN"/>
    <property type="match status" value="1"/>
</dbReference>
<feature type="compositionally biased region" description="Acidic residues" evidence="2">
    <location>
        <begin position="63"/>
        <end position="72"/>
    </location>
</feature>
<reference evidence="3 4" key="1">
    <citation type="submission" date="2018-09" db="EMBL/GenBank/DDBJ databases">
        <title>A high-quality reference genome of wild soybean provides a powerful tool to mine soybean genomes.</title>
        <authorList>
            <person name="Xie M."/>
            <person name="Chung C.Y.L."/>
            <person name="Li M.-W."/>
            <person name="Wong F.-L."/>
            <person name="Chan T.-F."/>
            <person name="Lam H.-M."/>
        </authorList>
    </citation>
    <scope>NUCLEOTIDE SEQUENCE [LARGE SCALE GENOMIC DNA]</scope>
    <source>
        <strain evidence="4">cv. W05</strain>
        <tissue evidence="3">Hypocotyl of etiolated seedlings</tissue>
    </source>
</reference>
<evidence type="ECO:0000313" key="3">
    <source>
        <dbReference type="EMBL" id="RZB69161.1"/>
    </source>
</evidence>
<dbReference type="Pfam" id="PF04520">
    <property type="entry name" value="Senescence_reg"/>
    <property type="match status" value="1"/>
</dbReference>
<dbReference type="EMBL" id="QZWG01000014">
    <property type="protein sequence ID" value="RZB69161.1"/>
    <property type="molecule type" value="Genomic_DNA"/>
</dbReference>
<gene>
    <name evidence="3" type="ORF">D0Y65_038787</name>
</gene>
<evidence type="ECO:0000313" key="4">
    <source>
        <dbReference type="Proteomes" id="UP000289340"/>
    </source>
</evidence>
<sequence length="127" mass="13686">MLSFLGCSCFIDDNNNSTSSVAVLLIEGLSRKLVHLLSALLFVVSSAIFRFDGDGVANYGGGSDEDGEENDESDSKLPPHEFIAQRLERSKISSFSILEGAGRTLKGRDLSKVRNAVLSKTGFLESL</sequence>
<organism evidence="3 4">
    <name type="scientific">Glycine soja</name>
    <name type="common">Wild soybean</name>
    <dbReference type="NCBI Taxonomy" id="3848"/>
    <lineage>
        <taxon>Eukaryota</taxon>
        <taxon>Viridiplantae</taxon>
        <taxon>Streptophyta</taxon>
        <taxon>Embryophyta</taxon>
        <taxon>Tracheophyta</taxon>
        <taxon>Spermatophyta</taxon>
        <taxon>Magnoliopsida</taxon>
        <taxon>eudicotyledons</taxon>
        <taxon>Gunneridae</taxon>
        <taxon>Pentapetalae</taxon>
        <taxon>rosids</taxon>
        <taxon>fabids</taxon>
        <taxon>Fabales</taxon>
        <taxon>Fabaceae</taxon>
        <taxon>Papilionoideae</taxon>
        <taxon>50 kb inversion clade</taxon>
        <taxon>NPAAA clade</taxon>
        <taxon>indigoferoid/millettioid clade</taxon>
        <taxon>Phaseoleae</taxon>
        <taxon>Glycine</taxon>
        <taxon>Glycine subgen. Soja</taxon>
    </lineage>
</organism>
<dbReference type="Proteomes" id="UP000289340">
    <property type="component" value="Chromosome 14"/>
</dbReference>
<dbReference type="AlphaFoldDB" id="A0A445H7C9"/>
<proteinExistence type="inferred from homology"/>
<name>A0A445H7C9_GLYSO</name>